<reference evidence="2" key="1">
    <citation type="journal article" date="2021" name="Genome Biol. Evol.">
        <title>The assembled and annotated genome of the fairy-ring fungus Marasmius oreades.</title>
        <authorList>
            <person name="Hiltunen M."/>
            <person name="Ament-Velasquez S.L."/>
            <person name="Johannesson H."/>
        </authorList>
    </citation>
    <scope>NUCLEOTIDE SEQUENCE</scope>
    <source>
        <strain evidence="2">03SP1</strain>
    </source>
</reference>
<dbReference type="RefSeq" id="XP_043002722.1">
    <property type="nucleotide sequence ID" value="XM_043159123.1"/>
</dbReference>
<feature type="region of interest" description="Disordered" evidence="1">
    <location>
        <begin position="1"/>
        <end position="56"/>
    </location>
</feature>
<feature type="region of interest" description="Disordered" evidence="1">
    <location>
        <begin position="113"/>
        <end position="134"/>
    </location>
</feature>
<sequence length="156" mass="17836">MGPSSAIPRRDRQEGEEEGYHSESIESTSHFPPTDSDIVRAEDIPPQNDFDPRMKSQIYQDALPSGSWRVRLKEPESSFEKTLQLEADANTKSGTWFEGVMVPTKLKWVYERPQDDCTGWTPEDSDDDDDDDDEKCKCPYCGCAMPRKSRSDDEHI</sequence>
<accession>A0A9P7UMV9</accession>
<dbReference type="AlphaFoldDB" id="A0A9P7UMV9"/>
<gene>
    <name evidence="2" type="ORF">E1B28_002220</name>
</gene>
<keyword evidence="3" id="KW-1185">Reference proteome</keyword>
<protein>
    <submittedName>
        <fullName evidence="2">Uncharacterized protein</fullName>
    </submittedName>
</protein>
<evidence type="ECO:0000313" key="3">
    <source>
        <dbReference type="Proteomes" id="UP001049176"/>
    </source>
</evidence>
<dbReference type="GeneID" id="66071296"/>
<evidence type="ECO:0000313" key="2">
    <source>
        <dbReference type="EMBL" id="KAG7086251.1"/>
    </source>
</evidence>
<dbReference type="Proteomes" id="UP001049176">
    <property type="component" value="Chromosome 10"/>
</dbReference>
<name>A0A9P7UMV9_9AGAR</name>
<comment type="caution">
    <text evidence="2">The sequence shown here is derived from an EMBL/GenBank/DDBJ whole genome shotgun (WGS) entry which is preliminary data.</text>
</comment>
<feature type="compositionally biased region" description="Acidic residues" evidence="1">
    <location>
        <begin position="123"/>
        <end position="133"/>
    </location>
</feature>
<evidence type="ECO:0000256" key="1">
    <source>
        <dbReference type="SAM" id="MobiDB-lite"/>
    </source>
</evidence>
<dbReference type="EMBL" id="CM032190">
    <property type="protein sequence ID" value="KAG7086251.1"/>
    <property type="molecule type" value="Genomic_DNA"/>
</dbReference>
<feature type="compositionally biased region" description="Basic and acidic residues" evidence="1">
    <location>
        <begin position="8"/>
        <end position="24"/>
    </location>
</feature>
<organism evidence="2 3">
    <name type="scientific">Marasmius oreades</name>
    <name type="common">fairy-ring Marasmius</name>
    <dbReference type="NCBI Taxonomy" id="181124"/>
    <lineage>
        <taxon>Eukaryota</taxon>
        <taxon>Fungi</taxon>
        <taxon>Dikarya</taxon>
        <taxon>Basidiomycota</taxon>
        <taxon>Agaricomycotina</taxon>
        <taxon>Agaricomycetes</taxon>
        <taxon>Agaricomycetidae</taxon>
        <taxon>Agaricales</taxon>
        <taxon>Marasmiineae</taxon>
        <taxon>Marasmiaceae</taxon>
        <taxon>Marasmius</taxon>
    </lineage>
</organism>
<proteinExistence type="predicted"/>
<dbReference type="KEGG" id="more:E1B28_002220"/>